<dbReference type="PANTHER" id="PTHR42928">
    <property type="entry name" value="TRICARBOXYLATE-BINDING PROTEIN"/>
    <property type="match status" value="1"/>
</dbReference>
<proteinExistence type="inferred from homology"/>
<dbReference type="CDD" id="cd07012">
    <property type="entry name" value="PBP2_Bug_TTT"/>
    <property type="match status" value="1"/>
</dbReference>
<dbReference type="SUPFAM" id="SSF53850">
    <property type="entry name" value="Periplasmic binding protein-like II"/>
    <property type="match status" value="1"/>
</dbReference>
<keyword evidence="2" id="KW-0732">Signal</keyword>
<keyword evidence="4" id="KW-1185">Reference proteome</keyword>
<dbReference type="Gene3D" id="3.40.190.150">
    <property type="entry name" value="Bordetella uptake gene, domain 1"/>
    <property type="match status" value="1"/>
</dbReference>
<accession>A0ABS5F7A7</accession>
<feature type="chain" id="PRO_5045796035" evidence="2">
    <location>
        <begin position="23"/>
        <end position="324"/>
    </location>
</feature>
<dbReference type="EMBL" id="JAAGBB010000056">
    <property type="protein sequence ID" value="MBR0668401.1"/>
    <property type="molecule type" value="Genomic_DNA"/>
</dbReference>
<dbReference type="InterPro" id="IPR005064">
    <property type="entry name" value="BUG"/>
</dbReference>
<dbReference type="RefSeq" id="WP_211856175.1">
    <property type="nucleotide sequence ID" value="NZ_JAAGBB010000056.1"/>
</dbReference>
<dbReference type="Proteomes" id="UP001196870">
    <property type="component" value="Unassembled WGS sequence"/>
</dbReference>
<dbReference type="PANTHER" id="PTHR42928:SF5">
    <property type="entry name" value="BLR1237 PROTEIN"/>
    <property type="match status" value="1"/>
</dbReference>
<organism evidence="3 4">
    <name type="scientific">Plastoroseomonas hellenica</name>
    <dbReference type="NCBI Taxonomy" id="2687306"/>
    <lineage>
        <taxon>Bacteria</taxon>
        <taxon>Pseudomonadati</taxon>
        <taxon>Pseudomonadota</taxon>
        <taxon>Alphaproteobacteria</taxon>
        <taxon>Acetobacterales</taxon>
        <taxon>Acetobacteraceae</taxon>
        <taxon>Plastoroseomonas</taxon>
    </lineage>
</organism>
<comment type="similarity">
    <text evidence="1">Belongs to the UPF0065 (bug) family.</text>
</comment>
<dbReference type="InterPro" id="IPR042100">
    <property type="entry name" value="Bug_dom1"/>
</dbReference>
<evidence type="ECO:0000256" key="2">
    <source>
        <dbReference type="SAM" id="SignalP"/>
    </source>
</evidence>
<comment type="caution">
    <text evidence="3">The sequence shown here is derived from an EMBL/GenBank/DDBJ whole genome shotgun (WGS) entry which is preliminary data.</text>
</comment>
<dbReference type="Pfam" id="PF03401">
    <property type="entry name" value="TctC"/>
    <property type="match status" value="1"/>
</dbReference>
<reference evidence="4" key="1">
    <citation type="journal article" date="2021" name="Syst. Appl. Microbiol.">
        <title>Roseomonas hellenica sp. nov., isolated from roots of wild-growing Alkanna tinctoria.</title>
        <authorList>
            <person name="Rat A."/>
            <person name="Naranjo H.D."/>
            <person name="Lebbe L."/>
            <person name="Cnockaert M."/>
            <person name="Krigas N."/>
            <person name="Grigoriadou K."/>
            <person name="Maloupa E."/>
            <person name="Willems A."/>
        </authorList>
    </citation>
    <scope>NUCLEOTIDE SEQUENCE [LARGE SCALE GENOMIC DNA]</scope>
    <source>
        <strain evidence="4">LMG 31523</strain>
    </source>
</reference>
<sequence>MNTRRRFLLATPLTLAALPARAQPAWPERPVRFIVPFPAGSTPDLTGRAVAAGLAAAFGHPFVVENRAGAGGTIGTDLIAKANDGHVLGLSINGPLSTAPALYPNLPYDPARDLRPVSLLVRGAQALVVHPDLRVRDLAGFAAHARANPGAVAFGSVGAGSGGHLAMLDLAARLGGLELLHVPYRGFPEATLDLVAGRIQAMVVTAAAVLPQLREGRARALATTGTRRFPGLPEVPTLAELGIADADSYGWQVMVVPAATPAARIARLAEEAQAALADPGTRQRLEAAGFEVVGSGPKEAAHFVAAEAARWGGLIRRLGIRAEG</sequence>
<evidence type="ECO:0000256" key="1">
    <source>
        <dbReference type="ARBA" id="ARBA00006987"/>
    </source>
</evidence>
<evidence type="ECO:0000313" key="3">
    <source>
        <dbReference type="EMBL" id="MBR0668401.1"/>
    </source>
</evidence>
<dbReference type="PIRSF" id="PIRSF017082">
    <property type="entry name" value="YflP"/>
    <property type="match status" value="1"/>
</dbReference>
<name>A0ABS5F7A7_9PROT</name>
<protein>
    <submittedName>
        <fullName evidence="3">Tripartite tricarboxylate transporter substrate binding protein</fullName>
    </submittedName>
</protein>
<feature type="signal peptide" evidence="2">
    <location>
        <begin position="1"/>
        <end position="22"/>
    </location>
</feature>
<dbReference type="Gene3D" id="3.40.190.10">
    <property type="entry name" value="Periplasmic binding protein-like II"/>
    <property type="match status" value="1"/>
</dbReference>
<evidence type="ECO:0000313" key="4">
    <source>
        <dbReference type="Proteomes" id="UP001196870"/>
    </source>
</evidence>
<gene>
    <name evidence="3" type="ORF">GXW71_28875</name>
</gene>